<feature type="binding site" evidence="7">
    <location>
        <position position="396"/>
    </location>
    <ligand>
        <name>ATP</name>
        <dbReference type="ChEBI" id="CHEBI:30616"/>
    </ligand>
</feature>
<evidence type="ECO:0000256" key="6">
    <source>
        <dbReference type="ARBA" id="ARBA00023027"/>
    </source>
</evidence>
<comment type="similarity">
    <text evidence="2 7 8">In the C-terminal section; belongs to the NAD synthetase family.</text>
</comment>
<dbReference type="UniPathway" id="UPA00253">
    <property type="reaction ID" value="UER00334"/>
</dbReference>
<accession>A0A1W6LMV5</accession>
<evidence type="ECO:0000256" key="8">
    <source>
        <dbReference type="PIRNR" id="PIRNR006630"/>
    </source>
</evidence>
<evidence type="ECO:0000313" key="11">
    <source>
        <dbReference type="EMBL" id="ARN57107.1"/>
    </source>
</evidence>
<reference evidence="12" key="1">
    <citation type="submission" date="2017-04" db="EMBL/GenBank/DDBJ databases">
        <title>Comparative genomics and description of representatives of a novel lineage of planctomycetes thriving in anoxic sediments.</title>
        <authorList>
            <person name="Spring S."/>
            <person name="Bunk B."/>
            <person name="Sproer C."/>
        </authorList>
    </citation>
    <scope>NUCLEOTIDE SEQUENCE [LARGE SCALE GENOMIC DNA]</scope>
    <source>
        <strain evidence="12">ST-PulAB-D4</strain>
    </source>
</reference>
<evidence type="ECO:0000256" key="5">
    <source>
        <dbReference type="ARBA" id="ARBA00022840"/>
    </source>
</evidence>
<feature type="binding site" evidence="7">
    <location>
        <position position="114"/>
    </location>
    <ligand>
        <name>L-glutamine</name>
        <dbReference type="ChEBI" id="CHEBI:58359"/>
    </ligand>
</feature>
<feature type="domain" description="CN hydrolase" evidence="10">
    <location>
        <begin position="1"/>
        <end position="242"/>
    </location>
</feature>
<dbReference type="PANTHER" id="PTHR23090">
    <property type="entry name" value="NH 3 /GLUTAMINE-DEPENDENT NAD + SYNTHETASE"/>
    <property type="match status" value="1"/>
</dbReference>
<dbReference type="InterPro" id="IPR036526">
    <property type="entry name" value="C-N_Hydrolase_sf"/>
</dbReference>
<dbReference type="GO" id="GO:0004359">
    <property type="term" value="F:glutaminase activity"/>
    <property type="evidence" value="ECO:0007669"/>
    <property type="project" value="InterPro"/>
</dbReference>
<dbReference type="InterPro" id="IPR003010">
    <property type="entry name" value="C-N_Hydrolase"/>
</dbReference>
<feature type="binding site" evidence="7">
    <location>
        <position position="512"/>
    </location>
    <ligand>
        <name>deamido-NAD(+)</name>
        <dbReference type="ChEBI" id="CHEBI:58437"/>
        <note>ligand shared between two neighboring subunits</note>
    </ligand>
</feature>
<dbReference type="InterPro" id="IPR014729">
    <property type="entry name" value="Rossmann-like_a/b/a_fold"/>
</dbReference>
<dbReference type="KEGG" id="pbp:STSP1_01502"/>
<dbReference type="NCBIfam" id="NF010588">
    <property type="entry name" value="PRK13981.1"/>
    <property type="match status" value="1"/>
</dbReference>
<dbReference type="GO" id="GO:0005737">
    <property type="term" value="C:cytoplasm"/>
    <property type="evidence" value="ECO:0007669"/>
    <property type="project" value="InterPro"/>
</dbReference>
<dbReference type="Gene3D" id="3.40.50.620">
    <property type="entry name" value="HUPs"/>
    <property type="match status" value="1"/>
</dbReference>
<feature type="binding site" evidence="7">
    <location>
        <position position="372"/>
    </location>
    <ligand>
        <name>deamido-NAD(+)</name>
        <dbReference type="ChEBI" id="CHEBI:58437"/>
        <note>ligand shared between two neighboring subunits</note>
    </ligand>
</feature>
<comment type="similarity">
    <text evidence="9">Belongs to the NAD synthetase family.</text>
</comment>
<keyword evidence="4 7" id="KW-0547">Nucleotide-binding</keyword>
<evidence type="ECO:0000259" key="10">
    <source>
        <dbReference type="PROSITE" id="PS50263"/>
    </source>
</evidence>
<dbReference type="PANTHER" id="PTHR23090:SF9">
    <property type="entry name" value="GLUTAMINE-DEPENDENT NAD(+) SYNTHETASE"/>
    <property type="match status" value="1"/>
</dbReference>
<dbReference type="HAMAP" id="MF_02090">
    <property type="entry name" value="NadE_glutamine_dep"/>
    <property type="match status" value="1"/>
</dbReference>
<sequence>MRIAAAQINPVVGDLQGNADKILRAYQEAAENGVQLAVFPEMSISGYPPEDLLFKKHFLKDCRETSRKLAEKCTGPAIIFGSPICDKGGCFNSLLLASDGEIQTIYNKMQLPNYGVFDERRYFSRGKIPLCFDVAGLRVGLSICEDIWETEQVELYKSLFPGMDIFVNISASPFHKGKIEERKQIISNCSETLGVPLIYCNLVGGQDELVFDGRSIITDSSGNIIAKAKYFEEDIIYADVQKQNGKTDIIACQEKAPQPRNVVEEVYEALVLGTKDYVRKNGFDKVIIGISGGIDSALAAAIAVKALGSENVFGITMPSKFNKSETITDAELLAANLGISFKTIPISETLSAFHNALSMIPGWDDSGTAYENLQARIRGTILMSLSNQFGYMVLTTGNKSETAVGYSTLYGDTAGGFAVIKDVTKTMVYRLSNYINEIFGEMIPESTITRPPSAELREEQLDVDSLPDYDLLDAIIKGYVEQDKSADQLRSEGCKTEDVNRLLRMVDFNEYKRRQSPPGIKITPKAFGRDRRLPITNKYRSQVRE</sequence>
<dbReference type="AlphaFoldDB" id="A0A1W6LMV5"/>
<name>A0A1W6LMV5_9BACT</name>
<evidence type="ECO:0000256" key="7">
    <source>
        <dbReference type="HAMAP-Rule" id="MF_02090"/>
    </source>
</evidence>
<feature type="binding site" evidence="7">
    <location>
        <position position="172"/>
    </location>
    <ligand>
        <name>L-glutamine</name>
        <dbReference type="ChEBI" id="CHEBI:58359"/>
    </ligand>
</feature>
<dbReference type="Proteomes" id="UP000193334">
    <property type="component" value="Chromosome"/>
</dbReference>
<dbReference type="SUPFAM" id="SSF52402">
    <property type="entry name" value="Adenine nucleotide alpha hydrolases-like"/>
    <property type="match status" value="1"/>
</dbReference>
<dbReference type="GO" id="GO:0009435">
    <property type="term" value="P:NAD+ biosynthetic process"/>
    <property type="evidence" value="ECO:0007669"/>
    <property type="project" value="UniProtKB-UniRule"/>
</dbReference>
<dbReference type="RefSeq" id="WP_085755780.1">
    <property type="nucleotide sequence ID" value="NZ_CP021023.1"/>
</dbReference>
<feature type="binding site" evidence="7">
    <location>
        <begin position="289"/>
        <end position="296"/>
    </location>
    <ligand>
        <name>ATP</name>
        <dbReference type="ChEBI" id="CHEBI:30616"/>
    </ligand>
</feature>
<dbReference type="OrthoDB" id="9803818at2"/>
<dbReference type="PIRSF" id="PIRSF006630">
    <property type="entry name" value="NADS_GAT"/>
    <property type="match status" value="1"/>
</dbReference>
<keyword evidence="5 7" id="KW-0067">ATP-binding</keyword>
<keyword evidence="12" id="KW-1185">Reference proteome</keyword>
<dbReference type="GO" id="GO:0008795">
    <property type="term" value="F:NAD+ synthase activity"/>
    <property type="evidence" value="ECO:0007669"/>
    <property type="project" value="UniProtKB-UniRule"/>
</dbReference>
<organism evidence="11 12">
    <name type="scientific">Sedimentisphaera salicampi</name>
    <dbReference type="NCBI Taxonomy" id="1941349"/>
    <lineage>
        <taxon>Bacteria</taxon>
        <taxon>Pseudomonadati</taxon>
        <taxon>Planctomycetota</taxon>
        <taxon>Phycisphaerae</taxon>
        <taxon>Sedimentisphaerales</taxon>
        <taxon>Sedimentisphaeraceae</taxon>
        <taxon>Sedimentisphaera</taxon>
    </lineage>
</organism>
<dbReference type="NCBIfam" id="TIGR00552">
    <property type="entry name" value="nadE"/>
    <property type="match status" value="1"/>
</dbReference>
<comment type="caution">
    <text evidence="7">Lacks conserved residue(s) required for the propagation of feature annotation.</text>
</comment>
<comment type="pathway">
    <text evidence="1 7 8">Cofactor biosynthesis; NAD(+) biosynthesis; NAD(+) from deamido-NAD(+) (L-Gln route): step 1/1.</text>
</comment>
<dbReference type="STRING" id="1941349.STSP1_01502"/>
<keyword evidence="6 7" id="KW-0520">NAD</keyword>
<feature type="binding site" evidence="7">
    <location>
        <position position="401"/>
    </location>
    <ligand>
        <name>deamido-NAD(+)</name>
        <dbReference type="ChEBI" id="CHEBI:58437"/>
        <note>ligand shared between two neighboring subunits</note>
    </ligand>
</feature>
<evidence type="ECO:0000256" key="9">
    <source>
        <dbReference type="RuleBase" id="RU003811"/>
    </source>
</evidence>
<dbReference type="GO" id="GO:0003952">
    <property type="term" value="F:NAD+ synthase (glutamine-hydrolyzing) activity"/>
    <property type="evidence" value="ECO:0007669"/>
    <property type="project" value="UniProtKB-UniRule"/>
</dbReference>
<evidence type="ECO:0000256" key="3">
    <source>
        <dbReference type="ARBA" id="ARBA00022598"/>
    </source>
</evidence>
<dbReference type="EC" id="6.3.5.1" evidence="7 8"/>
<feature type="active site" description="Nucleophile; for glutaminase activity" evidence="7">
    <location>
        <position position="144"/>
    </location>
</feature>
<dbReference type="EMBL" id="CP021023">
    <property type="protein sequence ID" value="ARN57107.1"/>
    <property type="molecule type" value="Genomic_DNA"/>
</dbReference>
<dbReference type="Gene3D" id="3.60.110.10">
    <property type="entry name" value="Carbon-nitrogen hydrolase"/>
    <property type="match status" value="1"/>
</dbReference>
<comment type="function">
    <text evidence="7">Catalyzes the ATP-dependent amidation of deamido-NAD to form NAD. Uses L-glutamine as a nitrogen source.</text>
</comment>
<feature type="active site" description="For glutaminase activity" evidence="7">
    <location>
        <position position="108"/>
    </location>
</feature>
<dbReference type="InterPro" id="IPR014445">
    <property type="entry name" value="Gln-dep_NAD_synthase"/>
</dbReference>
<comment type="catalytic activity">
    <reaction evidence="7 8">
        <text>deamido-NAD(+) + L-glutamine + ATP + H2O = L-glutamate + AMP + diphosphate + NAD(+) + H(+)</text>
        <dbReference type="Rhea" id="RHEA:24384"/>
        <dbReference type="ChEBI" id="CHEBI:15377"/>
        <dbReference type="ChEBI" id="CHEBI:15378"/>
        <dbReference type="ChEBI" id="CHEBI:29985"/>
        <dbReference type="ChEBI" id="CHEBI:30616"/>
        <dbReference type="ChEBI" id="CHEBI:33019"/>
        <dbReference type="ChEBI" id="CHEBI:57540"/>
        <dbReference type="ChEBI" id="CHEBI:58359"/>
        <dbReference type="ChEBI" id="CHEBI:58437"/>
        <dbReference type="ChEBI" id="CHEBI:456215"/>
        <dbReference type="EC" id="6.3.5.1"/>
    </reaction>
</comment>
<dbReference type="CDD" id="cd07570">
    <property type="entry name" value="GAT_Gln-NAD-synth"/>
    <property type="match status" value="1"/>
</dbReference>
<dbReference type="Pfam" id="PF02540">
    <property type="entry name" value="NAD_synthase"/>
    <property type="match status" value="1"/>
</dbReference>
<dbReference type="PROSITE" id="PS50263">
    <property type="entry name" value="CN_HYDROLASE"/>
    <property type="match status" value="1"/>
</dbReference>
<protein>
    <recommendedName>
        <fullName evidence="7 8">Glutamine-dependent NAD(+) synthetase</fullName>
        <ecNumber evidence="7 8">6.3.5.1</ecNumber>
    </recommendedName>
    <alternativeName>
        <fullName evidence="7 8">NAD(+) synthase [glutamine-hydrolyzing]</fullName>
    </alternativeName>
</protein>
<evidence type="ECO:0000313" key="12">
    <source>
        <dbReference type="Proteomes" id="UP000193334"/>
    </source>
</evidence>
<proteinExistence type="inferred from homology"/>
<feature type="binding site" evidence="7">
    <location>
        <position position="178"/>
    </location>
    <ligand>
        <name>L-glutamine</name>
        <dbReference type="ChEBI" id="CHEBI:58359"/>
    </ligand>
</feature>
<evidence type="ECO:0000256" key="2">
    <source>
        <dbReference type="ARBA" id="ARBA00007145"/>
    </source>
</evidence>
<evidence type="ECO:0000256" key="4">
    <source>
        <dbReference type="ARBA" id="ARBA00022741"/>
    </source>
</evidence>
<evidence type="ECO:0000256" key="1">
    <source>
        <dbReference type="ARBA" id="ARBA00005188"/>
    </source>
</evidence>
<dbReference type="CDD" id="cd00553">
    <property type="entry name" value="NAD_synthase"/>
    <property type="match status" value="1"/>
</dbReference>
<feature type="active site" description="Proton acceptor; for glutaminase activity" evidence="7">
    <location>
        <position position="41"/>
    </location>
</feature>
<keyword evidence="3 7" id="KW-0436">Ligase</keyword>
<dbReference type="InterPro" id="IPR003694">
    <property type="entry name" value="NAD_synthase"/>
</dbReference>
<gene>
    <name evidence="7 11" type="primary">nadE</name>
    <name evidence="11" type="ORF">STSP1_01502</name>
</gene>
<dbReference type="Pfam" id="PF00795">
    <property type="entry name" value="CN_hydrolase"/>
    <property type="match status" value="1"/>
</dbReference>
<dbReference type="SUPFAM" id="SSF56317">
    <property type="entry name" value="Carbon-nitrogen hydrolase"/>
    <property type="match status" value="1"/>
</dbReference>
<dbReference type="GO" id="GO:0005524">
    <property type="term" value="F:ATP binding"/>
    <property type="evidence" value="ECO:0007669"/>
    <property type="project" value="UniProtKB-UniRule"/>
</dbReference>
<dbReference type="InterPro" id="IPR022310">
    <property type="entry name" value="NAD/GMP_synthase"/>
</dbReference>
<dbReference type="FunFam" id="3.40.50.620:FF:000106">
    <property type="entry name" value="Glutamine-dependent NAD(+) synthetase"/>
    <property type="match status" value="1"/>
</dbReference>